<evidence type="ECO:0000259" key="1">
    <source>
        <dbReference type="Pfam" id="PF07905"/>
    </source>
</evidence>
<dbReference type="Proteomes" id="UP000199183">
    <property type="component" value="Unassembled WGS sequence"/>
</dbReference>
<evidence type="ECO:0000313" key="3">
    <source>
        <dbReference type="EMBL" id="SEB47392.1"/>
    </source>
</evidence>
<dbReference type="PANTHER" id="PTHR33744:SF1">
    <property type="entry name" value="DNA-BINDING TRANSCRIPTIONAL ACTIVATOR ADER"/>
    <property type="match status" value="1"/>
</dbReference>
<evidence type="ECO:0000259" key="2">
    <source>
        <dbReference type="Pfam" id="PF13556"/>
    </source>
</evidence>
<name>A0A1H4JP54_9MICO</name>
<accession>A0A1H4JP54</accession>
<reference evidence="3 4" key="1">
    <citation type="submission" date="2016-10" db="EMBL/GenBank/DDBJ databases">
        <authorList>
            <person name="de Groot N.N."/>
        </authorList>
    </citation>
    <scope>NUCLEOTIDE SEQUENCE [LARGE SCALE GENOMIC DNA]</scope>
    <source>
        <strain evidence="3 4">DSM 21799</strain>
    </source>
</reference>
<dbReference type="Gene3D" id="1.10.10.2840">
    <property type="entry name" value="PucR C-terminal helix-turn-helix domain"/>
    <property type="match status" value="1"/>
</dbReference>
<gene>
    <name evidence="3" type="ORF">SAMN04489806_0769</name>
</gene>
<protein>
    <submittedName>
        <fullName evidence="3">Purine catabolism regulatory protein</fullName>
    </submittedName>
</protein>
<dbReference type="RefSeq" id="WP_091180033.1">
    <property type="nucleotide sequence ID" value="NZ_FNRY01000001.1"/>
</dbReference>
<feature type="domain" description="Purine catabolism PurC-like" evidence="1">
    <location>
        <begin position="19"/>
        <end position="123"/>
    </location>
</feature>
<organism evidence="3 4">
    <name type="scientific">Paramicrobacterium humi</name>
    <dbReference type="NCBI Taxonomy" id="640635"/>
    <lineage>
        <taxon>Bacteria</taxon>
        <taxon>Bacillati</taxon>
        <taxon>Actinomycetota</taxon>
        <taxon>Actinomycetes</taxon>
        <taxon>Micrococcales</taxon>
        <taxon>Microbacteriaceae</taxon>
        <taxon>Paramicrobacterium</taxon>
    </lineage>
</organism>
<dbReference type="InterPro" id="IPR051448">
    <property type="entry name" value="CdaR-like_regulators"/>
</dbReference>
<keyword evidence="4" id="KW-1185">Reference proteome</keyword>
<dbReference type="InterPro" id="IPR042070">
    <property type="entry name" value="PucR_C-HTH_sf"/>
</dbReference>
<dbReference type="Pfam" id="PF07905">
    <property type="entry name" value="PucR"/>
    <property type="match status" value="1"/>
</dbReference>
<dbReference type="Pfam" id="PF13556">
    <property type="entry name" value="HTH_30"/>
    <property type="match status" value="1"/>
</dbReference>
<dbReference type="EMBL" id="FNRY01000001">
    <property type="protein sequence ID" value="SEB47392.1"/>
    <property type="molecule type" value="Genomic_DNA"/>
</dbReference>
<proteinExistence type="predicted"/>
<sequence length="476" mass="49440">MAITVRRLLGRTDLGLRLLTAPSEELDAPLSWVAGTDVPDPTPFVGDGNVVLTTGQQFLEKTDETSYAQRLTAAGIRAVGFGVGVVSEVPAALVDACAASGLPLFEVPYRTPFLAVIRYVADLVAAAAQERGAWALGAQRAIALAATQDDGIRRAIAELSRQLGSAVALFDARGRLTVSEGSVEIFGPATTAEVSRLLTRGARAASTSSDGVELQTIGRGGDLRGVLAIAGSLDPAAHGVVAAVLALAAMALEQRRTLGAAEAALRGATWQALVHGSRDLAERLAAKAGARIPASFRVGIFKTGDAPAAETAGDLFAAIDGDSTIVLSSDADWARVLHAQSGAPVGLSRLVPSAAAAEGLRQARLAHDRACRLGTITEFDAVADDGYASMLRGDDARAIGAEVLRPLTESDAAHGTQLIASLRAWLAHNGAWDPAAESLGVHRHTLRNRVRAVERLTGRDLGSARVRADFIFALDL</sequence>
<dbReference type="OrthoDB" id="8450798at2"/>
<dbReference type="InterPro" id="IPR025736">
    <property type="entry name" value="PucR_C-HTH_dom"/>
</dbReference>
<dbReference type="AlphaFoldDB" id="A0A1H4JP54"/>
<dbReference type="STRING" id="640635.SAMN04489806_0769"/>
<dbReference type="InterPro" id="IPR012914">
    <property type="entry name" value="PucR_dom"/>
</dbReference>
<dbReference type="PANTHER" id="PTHR33744">
    <property type="entry name" value="CARBOHYDRATE DIACID REGULATOR"/>
    <property type="match status" value="1"/>
</dbReference>
<feature type="domain" description="PucR C-terminal helix-turn-helix" evidence="2">
    <location>
        <begin position="418"/>
        <end position="475"/>
    </location>
</feature>
<evidence type="ECO:0000313" key="4">
    <source>
        <dbReference type="Proteomes" id="UP000199183"/>
    </source>
</evidence>